<dbReference type="EMBL" id="JBBJBU010000011">
    <property type="protein sequence ID" value="KAK7203544.1"/>
    <property type="molecule type" value="Genomic_DNA"/>
</dbReference>
<feature type="signal peptide" evidence="1">
    <location>
        <begin position="1"/>
        <end position="18"/>
    </location>
</feature>
<protein>
    <submittedName>
        <fullName evidence="2">Uncharacterized protein</fullName>
    </submittedName>
</protein>
<evidence type="ECO:0000313" key="2">
    <source>
        <dbReference type="EMBL" id="KAK7203544.1"/>
    </source>
</evidence>
<reference evidence="2 3" key="1">
    <citation type="submission" date="2024-03" db="EMBL/GenBank/DDBJ databases">
        <title>Genome-scale model development and genomic sequencing of the oleaginous clade Lipomyces.</title>
        <authorList>
            <consortium name="Lawrence Berkeley National Laboratory"/>
            <person name="Czajka J.J."/>
            <person name="Han Y."/>
            <person name="Kim J."/>
            <person name="Mondo S.J."/>
            <person name="Hofstad B.A."/>
            <person name="Robles A."/>
            <person name="Haridas S."/>
            <person name="Riley R."/>
            <person name="LaButti K."/>
            <person name="Pangilinan J."/>
            <person name="Andreopoulos W."/>
            <person name="Lipzen A."/>
            <person name="Yan J."/>
            <person name="Wang M."/>
            <person name="Ng V."/>
            <person name="Grigoriev I.V."/>
            <person name="Spatafora J.W."/>
            <person name="Magnuson J.K."/>
            <person name="Baker S.E."/>
            <person name="Pomraning K.R."/>
        </authorList>
    </citation>
    <scope>NUCLEOTIDE SEQUENCE [LARGE SCALE GENOMIC DNA]</scope>
    <source>
        <strain evidence="2 3">Phaff 52-87</strain>
    </source>
</reference>
<proteinExistence type="predicted"/>
<dbReference type="RefSeq" id="XP_064766577.1">
    <property type="nucleotide sequence ID" value="XM_064913331.1"/>
</dbReference>
<evidence type="ECO:0000313" key="3">
    <source>
        <dbReference type="Proteomes" id="UP001498771"/>
    </source>
</evidence>
<name>A0ABR1F128_9ASCO</name>
<gene>
    <name evidence="2" type="ORF">BZA70DRAFT_282709</name>
</gene>
<dbReference type="Proteomes" id="UP001498771">
    <property type="component" value="Unassembled WGS sequence"/>
</dbReference>
<evidence type="ECO:0000256" key="1">
    <source>
        <dbReference type="SAM" id="SignalP"/>
    </source>
</evidence>
<organism evidence="2 3">
    <name type="scientific">Myxozyma melibiosi</name>
    <dbReference type="NCBI Taxonomy" id="54550"/>
    <lineage>
        <taxon>Eukaryota</taxon>
        <taxon>Fungi</taxon>
        <taxon>Dikarya</taxon>
        <taxon>Ascomycota</taxon>
        <taxon>Saccharomycotina</taxon>
        <taxon>Lipomycetes</taxon>
        <taxon>Lipomycetales</taxon>
        <taxon>Lipomycetaceae</taxon>
        <taxon>Myxozyma</taxon>
    </lineage>
</organism>
<keyword evidence="1" id="KW-0732">Signal</keyword>
<sequence>MLLRYLIPLSLLLSSVTALPMPSPRHHPSWGMLPPRAHTHRIQHHSLPPNDPELDLKHQEETIIDVSEELDYTLDVGSQ</sequence>
<feature type="chain" id="PRO_5046852807" evidence="1">
    <location>
        <begin position="19"/>
        <end position="79"/>
    </location>
</feature>
<comment type="caution">
    <text evidence="2">The sequence shown here is derived from an EMBL/GenBank/DDBJ whole genome shotgun (WGS) entry which is preliminary data.</text>
</comment>
<dbReference type="GeneID" id="90038843"/>
<accession>A0ABR1F128</accession>
<keyword evidence="3" id="KW-1185">Reference proteome</keyword>